<reference evidence="2 3" key="1">
    <citation type="submission" date="2020-08" db="EMBL/GenBank/DDBJ databases">
        <title>A Genomic Blueprint of the Chicken Gut Microbiome.</title>
        <authorList>
            <person name="Gilroy R."/>
            <person name="Ravi A."/>
            <person name="Getino M."/>
            <person name="Pursley I."/>
            <person name="Horton D.L."/>
            <person name="Alikhan N.-F."/>
            <person name="Baker D."/>
            <person name="Gharbi K."/>
            <person name="Hall N."/>
            <person name="Watson M."/>
            <person name="Adriaenssens E.M."/>
            <person name="Foster-Nyarko E."/>
            <person name="Jarju S."/>
            <person name="Secka A."/>
            <person name="Antonio M."/>
            <person name="Oren A."/>
            <person name="Chaudhuri R."/>
            <person name="La Ragione R.M."/>
            <person name="Hildebrand F."/>
            <person name="Pallen M.J."/>
        </authorList>
    </citation>
    <scope>NUCLEOTIDE SEQUENCE [LARGE SCALE GENOMIC DNA]</scope>
    <source>
        <strain evidence="2 3">Re31</strain>
    </source>
</reference>
<keyword evidence="1" id="KW-0812">Transmembrane</keyword>
<dbReference type="Proteomes" id="UP000640930">
    <property type="component" value="Unassembled WGS sequence"/>
</dbReference>
<keyword evidence="3" id="KW-1185">Reference proteome</keyword>
<comment type="caution">
    <text evidence="2">The sequence shown here is derived from an EMBL/GenBank/DDBJ whole genome shotgun (WGS) entry which is preliminary data.</text>
</comment>
<gene>
    <name evidence="2" type="ORF">H9636_09545</name>
</gene>
<feature type="transmembrane region" description="Helical" evidence="1">
    <location>
        <begin position="329"/>
        <end position="357"/>
    </location>
</feature>
<dbReference type="EMBL" id="JACSQA010000012">
    <property type="protein sequence ID" value="MBD8026903.1"/>
    <property type="molecule type" value="Genomic_DNA"/>
</dbReference>
<organism evidence="2 3">
    <name type="scientific">Ureibacillus galli</name>
    <dbReference type="NCBI Taxonomy" id="2762222"/>
    <lineage>
        <taxon>Bacteria</taxon>
        <taxon>Bacillati</taxon>
        <taxon>Bacillota</taxon>
        <taxon>Bacilli</taxon>
        <taxon>Bacillales</taxon>
        <taxon>Caryophanaceae</taxon>
        <taxon>Ureibacillus</taxon>
    </lineage>
</organism>
<accession>A0ABR8XCG2</accession>
<dbReference type="Gene3D" id="3.40.50.1820">
    <property type="entry name" value="alpha/beta hydrolase"/>
    <property type="match status" value="1"/>
</dbReference>
<keyword evidence="1" id="KW-0472">Membrane</keyword>
<evidence type="ECO:0000313" key="3">
    <source>
        <dbReference type="Proteomes" id="UP000640930"/>
    </source>
</evidence>
<feature type="transmembrane region" description="Helical" evidence="1">
    <location>
        <begin position="363"/>
        <end position="381"/>
    </location>
</feature>
<name>A0ABR8XCG2_9BACL</name>
<dbReference type="RefSeq" id="WP_191707388.1">
    <property type="nucleotide sequence ID" value="NZ_JACSQA010000012.1"/>
</dbReference>
<protein>
    <submittedName>
        <fullName evidence="2">DUF2974 domain-containing protein</fullName>
    </submittedName>
</protein>
<evidence type="ECO:0000256" key="1">
    <source>
        <dbReference type="SAM" id="Phobius"/>
    </source>
</evidence>
<proteinExistence type="predicted"/>
<dbReference type="InterPro" id="IPR029058">
    <property type="entry name" value="AB_hydrolase_fold"/>
</dbReference>
<sequence length="519" mass="56862">MALNDYEKKIVTDIAYQDLVFFKKETAEESNNVMDQINLMISEGKNFKGETLSDEKIEELTRVKNRLTEIGAEDWKVSYVQNHNEPEQSGFYGVLIDTGEEYAAGFRGSENPGELGNAKNDWYEADLKLVTDIQTKQQQQVEVFLSNLNEKVNLDKYGELEFAGHSLGGNLAVHAAIMAEQYEKINNFNIAGYNLDGPGYSSDYIAKHQERIQYLAENGKVEHYQWSIVGAILIPIVERQTLKTEGKDSGSLIAEHSTDTLDFNGDQFVIGKQEQKESIMASVTSFVDKLPTVSKNLLIDTLGGMLVAAIWTKEKIFNDQGLTNFGKGLIAGAIVIVGGALLVAGPAAVLAAVGTIIAGVVQIAIRAAIAFIGVVLVETIAEFTINMIKGIANQIGEAVQWTGKQIASVIDSAIDFINKAGGFFQDLFGITKAVATPYIQLDTNSLRNYANRLSKVKSRLAELDSDMTSLIFSESLPAVISAIKANNFPSQRKVQQCINYLDGTADAFEKAEKNILSRV</sequence>
<evidence type="ECO:0000313" key="2">
    <source>
        <dbReference type="EMBL" id="MBD8026903.1"/>
    </source>
</evidence>
<dbReference type="InterPro" id="IPR024499">
    <property type="entry name" value="Mbeg1-like"/>
</dbReference>
<keyword evidence="1" id="KW-1133">Transmembrane helix</keyword>
<dbReference type="SUPFAM" id="SSF53474">
    <property type="entry name" value="alpha/beta-Hydrolases"/>
    <property type="match status" value="1"/>
</dbReference>
<dbReference type="Pfam" id="PF11187">
    <property type="entry name" value="Mbeg1-like"/>
    <property type="match status" value="1"/>
</dbReference>